<sequence length="199" mass="21543">MKGALSLQLQAGTQGLGADLRYAVLPALSLRLGASFIPVTVKNAFTFSGFESRNDVDVKFSNVHLLADFVPFTNMKGFRVVGGAGYLFEANGGVNVVPTGKYNFGEIALTPAQVGKVNIDVSWQGLAPYLGIGLFKSFPKKLFNINIDLGSYYLTTPKTTIVGTGMLSGNDSQEELINSNMSSYRWLPVAQLNFNFKLK</sequence>
<name>A0A4R0NF24_9SPHI</name>
<evidence type="ECO:0000313" key="2">
    <source>
        <dbReference type="Proteomes" id="UP000293347"/>
    </source>
</evidence>
<proteinExistence type="predicted"/>
<dbReference type="EMBL" id="SJSL01000006">
    <property type="protein sequence ID" value="TCC99079.1"/>
    <property type="molecule type" value="Genomic_DNA"/>
</dbReference>
<organism evidence="1 2">
    <name type="scientific">Pedobacter psychroterrae</name>
    <dbReference type="NCBI Taxonomy" id="2530453"/>
    <lineage>
        <taxon>Bacteria</taxon>
        <taxon>Pseudomonadati</taxon>
        <taxon>Bacteroidota</taxon>
        <taxon>Sphingobacteriia</taxon>
        <taxon>Sphingobacteriales</taxon>
        <taxon>Sphingobacteriaceae</taxon>
        <taxon>Pedobacter</taxon>
    </lineage>
</organism>
<evidence type="ECO:0008006" key="3">
    <source>
        <dbReference type="Google" id="ProtNLM"/>
    </source>
</evidence>
<dbReference type="Proteomes" id="UP000293347">
    <property type="component" value="Unassembled WGS sequence"/>
</dbReference>
<dbReference type="AlphaFoldDB" id="A0A4R0NF24"/>
<evidence type="ECO:0000313" key="1">
    <source>
        <dbReference type="EMBL" id="TCC99079.1"/>
    </source>
</evidence>
<dbReference type="OrthoDB" id="597504at2"/>
<dbReference type="Gene3D" id="2.40.160.170">
    <property type="match status" value="1"/>
</dbReference>
<reference evidence="1 2" key="1">
    <citation type="submission" date="2019-02" db="EMBL/GenBank/DDBJ databases">
        <title>Pedobacter sp. RP-1-14 sp. nov., isolated from Arctic soil.</title>
        <authorList>
            <person name="Dahal R.H."/>
        </authorList>
    </citation>
    <scope>NUCLEOTIDE SEQUENCE [LARGE SCALE GENOMIC DNA]</scope>
    <source>
        <strain evidence="1 2">RP-1-14</strain>
    </source>
</reference>
<protein>
    <recommendedName>
        <fullName evidence="3">Outer membrane protein with beta-barrel domain</fullName>
    </recommendedName>
</protein>
<gene>
    <name evidence="1" type="ORF">EZ437_17815</name>
</gene>
<accession>A0A4R0NF24</accession>
<keyword evidence="2" id="KW-1185">Reference proteome</keyword>
<comment type="caution">
    <text evidence="1">The sequence shown here is derived from an EMBL/GenBank/DDBJ whole genome shotgun (WGS) entry which is preliminary data.</text>
</comment>